<reference evidence="3" key="1">
    <citation type="submission" date="2021-02" db="EMBL/GenBank/DDBJ databases">
        <authorList>
            <person name="Nowell W R."/>
        </authorList>
    </citation>
    <scope>NUCLEOTIDE SEQUENCE</scope>
</reference>
<dbReference type="Pfam" id="PF01866">
    <property type="entry name" value="Diphthamide_syn"/>
    <property type="match status" value="1"/>
</dbReference>
<feature type="non-terminal residue" evidence="3">
    <location>
        <position position="1"/>
    </location>
</feature>
<dbReference type="EMBL" id="CAJOBI010067282">
    <property type="protein sequence ID" value="CAF4441794.1"/>
    <property type="molecule type" value="Genomic_DNA"/>
</dbReference>
<dbReference type="InterPro" id="IPR042265">
    <property type="entry name" value="DPH1/DPH2_3"/>
</dbReference>
<gene>
    <name evidence="2" type="ORF">GIL414_LOCUS32915</name>
    <name evidence="3" type="ORF">OVN521_LOCUS47192</name>
    <name evidence="1" type="ORF">SMN809_LOCUS32315</name>
</gene>
<dbReference type="PANTHER" id="PTHR10762">
    <property type="entry name" value="DIPHTHAMIDE BIOSYNTHESIS PROTEIN"/>
    <property type="match status" value="1"/>
</dbReference>
<comment type="caution">
    <text evidence="3">The sequence shown here is derived from an EMBL/GenBank/DDBJ whole genome shotgun (WGS) entry which is preliminary data.</text>
</comment>
<dbReference type="Proteomes" id="UP000676336">
    <property type="component" value="Unassembled WGS sequence"/>
</dbReference>
<dbReference type="GO" id="GO:0090560">
    <property type="term" value="F:2-(3-amino-3-carboxypropyl)histidine synthase activity"/>
    <property type="evidence" value="ECO:0007669"/>
    <property type="project" value="InterPro"/>
</dbReference>
<evidence type="ECO:0000313" key="4">
    <source>
        <dbReference type="Proteomes" id="UP000663866"/>
    </source>
</evidence>
<sequence>YDPYSKEFTREYYDTKSMHVIRQNAINEAAKAQVWGLVLGSLGRQGSPKVLEVKFYSIF</sequence>
<proteinExistence type="predicted"/>
<dbReference type="EMBL" id="CAJOBJ010071409">
    <property type="protein sequence ID" value="CAF4461773.1"/>
    <property type="molecule type" value="Genomic_DNA"/>
</dbReference>
<protein>
    <submittedName>
        <fullName evidence="3">Uncharacterized protein</fullName>
    </submittedName>
</protein>
<dbReference type="PANTHER" id="PTHR10762:SF1">
    <property type="entry name" value="2-(3-AMINO-3-CARBOXYPROPYL)HISTIDINE SYNTHASE SUBUNIT 1"/>
    <property type="match status" value="1"/>
</dbReference>
<evidence type="ECO:0000313" key="1">
    <source>
        <dbReference type="EMBL" id="CAF4441794.1"/>
    </source>
</evidence>
<evidence type="ECO:0000313" key="3">
    <source>
        <dbReference type="EMBL" id="CAF4663934.1"/>
    </source>
</evidence>
<evidence type="ECO:0000313" key="2">
    <source>
        <dbReference type="EMBL" id="CAF4461773.1"/>
    </source>
</evidence>
<dbReference type="EMBL" id="CAJOBG010090557">
    <property type="protein sequence ID" value="CAF4663934.1"/>
    <property type="molecule type" value="Genomic_DNA"/>
</dbReference>
<dbReference type="NCBIfam" id="TIGR00322">
    <property type="entry name" value="diphth2_R"/>
    <property type="match status" value="1"/>
</dbReference>
<dbReference type="Gene3D" id="3.40.50.11860">
    <property type="entry name" value="Diphthamide synthesis DPH1/DPH2 domain 3"/>
    <property type="match status" value="1"/>
</dbReference>
<dbReference type="Proteomes" id="UP000681720">
    <property type="component" value="Unassembled WGS sequence"/>
</dbReference>
<dbReference type="AlphaFoldDB" id="A0A821GI17"/>
<accession>A0A821GI17</accession>
<dbReference type="GO" id="GO:0017183">
    <property type="term" value="P:protein histidyl modification to diphthamide"/>
    <property type="evidence" value="ECO:0007669"/>
    <property type="project" value="InterPro"/>
</dbReference>
<dbReference type="InterPro" id="IPR016435">
    <property type="entry name" value="DPH1/DPH2"/>
</dbReference>
<keyword evidence="4" id="KW-1185">Reference proteome</keyword>
<name>A0A821GI17_9BILA</name>
<dbReference type="Proteomes" id="UP000663866">
    <property type="component" value="Unassembled WGS sequence"/>
</dbReference>
<organism evidence="3 4">
    <name type="scientific">Rotaria magnacalcarata</name>
    <dbReference type="NCBI Taxonomy" id="392030"/>
    <lineage>
        <taxon>Eukaryota</taxon>
        <taxon>Metazoa</taxon>
        <taxon>Spiralia</taxon>
        <taxon>Gnathifera</taxon>
        <taxon>Rotifera</taxon>
        <taxon>Eurotatoria</taxon>
        <taxon>Bdelloidea</taxon>
        <taxon>Philodinida</taxon>
        <taxon>Philodinidae</taxon>
        <taxon>Rotaria</taxon>
    </lineage>
</organism>